<proteinExistence type="predicted"/>
<dbReference type="EMBL" id="FNVO01000006">
    <property type="protein sequence ID" value="SEG52736.1"/>
    <property type="molecule type" value="Genomic_DNA"/>
</dbReference>
<dbReference type="AlphaFoldDB" id="A0A1H6AY63"/>
<accession>A0A1H6AY63</accession>
<evidence type="ECO:0000313" key="1">
    <source>
        <dbReference type="EMBL" id="SEG52736.1"/>
    </source>
</evidence>
<evidence type="ECO:0000313" key="2">
    <source>
        <dbReference type="Proteomes" id="UP000236723"/>
    </source>
</evidence>
<protein>
    <submittedName>
        <fullName evidence="1">Uncharacterized protein</fullName>
    </submittedName>
</protein>
<dbReference type="Proteomes" id="UP000236723">
    <property type="component" value="Unassembled WGS sequence"/>
</dbReference>
<gene>
    <name evidence="1" type="ORF">SAMN04489712_10651</name>
</gene>
<dbReference type="OrthoDB" id="3871343at2"/>
<reference evidence="2" key="1">
    <citation type="submission" date="2016-10" db="EMBL/GenBank/DDBJ databases">
        <authorList>
            <person name="Varghese N."/>
            <person name="Submissions S."/>
        </authorList>
    </citation>
    <scope>NUCLEOTIDE SEQUENCE [LARGE SCALE GENOMIC DNA]</scope>
    <source>
        <strain evidence="2">DSM 43163</strain>
    </source>
</reference>
<name>A0A1H6AY63_9ACTN</name>
<dbReference type="RefSeq" id="WP_103938588.1">
    <property type="nucleotide sequence ID" value="NZ_FNVO01000006.1"/>
</dbReference>
<sequence length="159" mass="18001">MGRVRFVRFTDDQGEPLIDPRAYLERLPELAPELPPGAREFATDPGHYDFHGQRCVKDLKLRSQAWDPEANALELFFRHNCWKHEEDLTIRYAGLRSLHTDLAVVSDPVSTTFDVVLDEVLPHQGGCLHEIEFWGGTMVVAADDLTAAWTGADCPDRSR</sequence>
<keyword evidence="2" id="KW-1185">Reference proteome</keyword>
<organism evidence="1 2">
    <name type="scientific">Thermomonospora echinospora</name>
    <dbReference type="NCBI Taxonomy" id="1992"/>
    <lineage>
        <taxon>Bacteria</taxon>
        <taxon>Bacillati</taxon>
        <taxon>Actinomycetota</taxon>
        <taxon>Actinomycetes</taxon>
        <taxon>Streptosporangiales</taxon>
        <taxon>Thermomonosporaceae</taxon>
        <taxon>Thermomonospora</taxon>
    </lineage>
</organism>